<dbReference type="EMBL" id="JBGMEK010000019">
    <property type="protein sequence ID" value="MFA0811343.1"/>
    <property type="molecule type" value="Genomic_DNA"/>
</dbReference>
<dbReference type="RefSeq" id="WP_371838910.1">
    <property type="nucleotide sequence ID" value="NZ_JBGMEK010000019.1"/>
</dbReference>
<evidence type="ECO:0000313" key="2">
    <source>
        <dbReference type="Proteomes" id="UP001569428"/>
    </source>
</evidence>
<name>A0ABV4NYZ5_9GAMM</name>
<dbReference type="Proteomes" id="UP001569428">
    <property type="component" value="Unassembled WGS sequence"/>
</dbReference>
<organism evidence="1 2">
    <name type="scientific">Microbulbifer epialgicus</name>
    <dbReference type="NCBI Taxonomy" id="393907"/>
    <lineage>
        <taxon>Bacteria</taxon>
        <taxon>Pseudomonadati</taxon>
        <taxon>Pseudomonadota</taxon>
        <taxon>Gammaproteobacteria</taxon>
        <taxon>Cellvibrionales</taxon>
        <taxon>Microbulbiferaceae</taxon>
        <taxon>Microbulbifer</taxon>
    </lineage>
</organism>
<keyword evidence="2" id="KW-1185">Reference proteome</keyword>
<gene>
    <name evidence="1" type="ORF">ACCI49_10485</name>
</gene>
<protein>
    <submittedName>
        <fullName evidence="1">Uncharacterized protein</fullName>
    </submittedName>
</protein>
<comment type="caution">
    <text evidence="1">The sequence shown here is derived from an EMBL/GenBank/DDBJ whole genome shotgun (WGS) entry which is preliminary data.</text>
</comment>
<sequence length="130" mass="14494">MHIGFHKTGSSSLQLALKGHMQALKTQGIEFLTLGKKGNSSSCVDVSKLGEHLAFKVNHRFEELLASKQNVVGTTIISAEHFCFFAAERILSRFAEYVRSILIVFKLSFIYVGKTCRRTHSKSRPPVALL</sequence>
<evidence type="ECO:0000313" key="1">
    <source>
        <dbReference type="EMBL" id="MFA0811343.1"/>
    </source>
</evidence>
<reference evidence="1 2" key="1">
    <citation type="submission" date="2024-08" db="EMBL/GenBank/DDBJ databases">
        <authorList>
            <person name="Ishaq N."/>
        </authorList>
    </citation>
    <scope>NUCLEOTIDE SEQUENCE [LARGE SCALE GENOMIC DNA]</scope>
    <source>
        <strain evidence="1 2">DSM 18651</strain>
    </source>
</reference>
<proteinExistence type="predicted"/>
<accession>A0ABV4NYZ5</accession>